<sequence length="61" mass="6605">MVTIASFCRSDAAVGFVAERGELGFEVEDLGQAPGAPVGPIVVERAHARESRLSRRRAMYD</sequence>
<evidence type="ECO:0000313" key="2">
    <source>
        <dbReference type="Proteomes" id="UP001602013"/>
    </source>
</evidence>
<reference evidence="1 2" key="1">
    <citation type="submission" date="2024-10" db="EMBL/GenBank/DDBJ databases">
        <title>The Natural Products Discovery Center: Release of the First 8490 Sequenced Strains for Exploring Actinobacteria Biosynthetic Diversity.</title>
        <authorList>
            <person name="Kalkreuter E."/>
            <person name="Kautsar S.A."/>
            <person name="Yang D."/>
            <person name="Bader C.D."/>
            <person name="Teijaro C.N."/>
            <person name="Fluegel L."/>
            <person name="Davis C.M."/>
            <person name="Simpson J.R."/>
            <person name="Lauterbach L."/>
            <person name="Steele A.D."/>
            <person name="Gui C."/>
            <person name="Meng S."/>
            <person name="Li G."/>
            <person name="Viehrig K."/>
            <person name="Ye F."/>
            <person name="Su P."/>
            <person name="Kiefer A.F."/>
            <person name="Nichols A."/>
            <person name="Cepeda A.J."/>
            <person name="Yan W."/>
            <person name="Fan B."/>
            <person name="Jiang Y."/>
            <person name="Adhikari A."/>
            <person name="Zheng C.-J."/>
            <person name="Schuster L."/>
            <person name="Cowan T.M."/>
            <person name="Smanski M.J."/>
            <person name="Chevrette M.G."/>
            <person name="De Carvalho L.P.S."/>
            <person name="Shen B."/>
        </authorList>
    </citation>
    <scope>NUCLEOTIDE SEQUENCE [LARGE SCALE GENOMIC DNA]</scope>
    <source>
        <strain evidence="1 2">NPDC002173</strain>
    </source>
</reference>
<gene>
    <name evidence="1" type="ORF">ACFYXI_16175</name>
</gene>
<comment type="caution">
    <text evidence="1">The sequence shown here is derived from an EMBL/GenBank/DDBJ whole genome shotgun (WGS) entry which is preliminary data.</text>
</comment>
<evidence type="ECO:0000313" key="1">
    <source>
        <dbReference type="EMBL" id="MFF3667137.1"/>
    </source>
</evidence>
<keyword evidence="2" id="KW-1185">Reference proteome</keyword>
<dbReference type="Proteomes" id="UP001602013">
    <property type="component" value="Unassembled WGS sequence"/>
</dbReference>
<dbReference type="EMBL" id="JBIASD010000009">
    <property type="protein sequence ID" value="MFF3667137.1"/>
    <property type="molecule type" value="Genomic_DNA"/>
</dbReference>
<organism evidence="1 2">
    <name type="scientific">Microtetraspora malaysiensis</name>
    <dbReference type="NCBI Taxonomy" id="161358"/>
    <lineage>
        <taxon>Bacteria</taxon>
        <taxon>Bacillati</taxon>
        <taxon>Actinomycetota</taxon>
        <taxon>Actinomycetes</taxon>
        <taxon>Streptosporangiales</taxon>
        <taxon>Streptosporangiaceae</taxon>
        <taxon>Microtetraspora</taxon>
    </lineage>
</organism>
<name>A0ABW6SQG2_9ACTN</name>
<dbReference type="RefSeq" id="WP_387411982.1">
    <property type="nucleotide sequence ID" value="NZ_CP191998.1"/>
</dbReference>
<proteinExistence type="predicted"/>
<accession>A0ABW6SQG2</accession>
<protein>
    <submittedName>
        <fullName evidence="1">Uncharacterized protein</fullName>
    </submittedName>
</protein>